<dbReference type="InterPro" id="IPR019186">
    <property type="entry name" value="Nucleolar_protein_12"/>
</dbReference>
<comment type="similarity">
    <text evidence="2">Belongs to the RRP17 family.</text>
</comment>
<gene>
    <name evidence="9" type="ORF">BOX15_Mlig034021g1</name>
    <name evidence="8" type="ORF">BOX15_Mlig034021g3</name>
</gene>
<organism evidence="9 10">
    <name type="scientific">Macrostomum lignano</name>
    <dbReference type="NCBI Taxonomy" id="282301"/>
    <lineage>
        <taxon>Eukaryota</taxon>
        <taxon>Metazoa</taxon>
        <taxon>Spiralia</taxon>
        <taxon>Lophotrochozoa</taxon>
        <taxon>Platyhelminthes</taxon>
        <taxon>Rhabditophora</taxon>
        <taxon>Macrostomorpha</taxon>
        <taxon>Macrostomida</taxon>
        <taxon>Macrostomidae</taxon>
        <taxon>Macrostomum</taxon>
    </lineage>
</organism>
<dbReference type="AlphaFoldDB" id="A0A267E866"/>
<dbReference type="EMBL" id="NIVC01002535">
    <property type="protein sequence ID" value="PAA57074.1"/>
    <property type="molecule type" value="Genomic_DNA"/>
</dbReference>
<feature type="non-terminal residue" evidence="9">
    <location>
        <position position="1"/>
    </location>
</feature>
<evidence type="ECO:0000256" key="6">
    <source>
        <dbReference type="SAM" id="Coils"/>
    </source>
</evidence>
<evidence type="ECO:0000256" key="4">
    <source>
        <dbReference type="ARBA" id="ARBA00023054"/>
    </source>
</evidence>
<comment type="caution">
    <text evidence="9">The sequence shown here is derived from an EMBL/GenBank/DDBJ whole genome shotgun (WGS) entry which is preliminary data.</text>
</comment>
<dbReference type="STRING" id="282301.A0A267E866"/>
<dbReference type="Pfam" id="PF09805">
    <property type="entry name" value="Nop25"/>
    <property type="match status" value="1"/>
</dbReference>
<keyword evidence="4 6" id="KW-0175">Coiled coil</keyword>
<dbReference type="GO" id="GO:0005730">
    <property type="term" value="C:nucleolus"/>
    <property type="evidence" value="ECO:0007669"/>
    <property type="project" value="UniProtKB-SubCell"/>
</dbReference>
<feature type="compositionally biased region" description="Basic residues" evidence="7">
    <location>
        <begin position="140"/>
        <end position="162"/>
    </location>
</feature>
<dbReference type="Proteomes" id="UP000215902">
    <property type="component" value="Unassembled WGS sequence"/>
</dbReference>
<evidence type="ECO:0000256" key="1">
    <source>
        <dbReference type="ARBA" id="ARBA00004604"/>
    </source>
</evidence>
<sequence>LEVMTRPPSKQKNKKPTAKRVILFDEAKRAEYLTGFHKRKVERRKLALRKAADELKEEKRLLKERHEALVLQRAGVLAPDMQMIECQPVTEELPEHTVTVTELDLQPTAAPAQQSGPSQPLPAISKKSFNKKLKDELKMKPNKRKFQRKSKKKTKGKKRSKR</sequence>
<comment type="subcellular location">
    <subcellularLocation>
        <location evidence="1">Nucleus</location>
        <location evidence="1">Nucleolus</location>
    </subcellularLocation>
</comment>
<dbReference type="PANTHER" id="PTHR14577:SF0">
    <property type="entry name" value="NUCLEOLAR PROTEIN 12"/>
    <property type="match status" value="1"/>
</dbReference>
<evidence type="ECO:0000256" key="2">
    <source>
        <dbReference type="ARBA" id="ARBA00007175"/>
    </source>
</evidence>
<feature type="region of interest" description="Disordered" evidence="7">
    <location>
        <begin position="103"/>
        <end position="162"/>
    </location>
</feature>
<accession>A0A267E866</accession>
<proteinExistence type="inferred from homology"/>
<evidence type="ECO:0000256" key="7">
    <source>
        <dbReference type="SAM" id="MobiDB-lite"/>
    </source>
</evidence>
<evidence type="ECO:0000256" key="5">
    <source>
        <dbReference type="ARBA" id="ARBA00023242"/>
    </source>
</evidence>
<reference evidence="9 10" key="1">
    <citation type="submission" date="2017-06" db="EMBL/GenBank/DDBJ databases">
        <title>A platform for efficient transgenesis in Macrostomum lignano, a flatworm model organism for stem cell research.</title>
        <authorList>
            <person name="Berezikov E."/>
        </authorList>
    </citation>
    <scope>NUCLEOTIDE SEQUENCE [LARGE SCALE GENOMIC DNA]</scope>
    <source>
        <strain evidence="9">DV1</strain>
        <tissue evidence="9">Whole organism</tissue>
    </source>
</reference>
<dbReference type="GO" id="GO:0019843">
    <property type="term" value="F:rRNA binding"/>
    <property type="evidence" value="ECO:0007669"/>
    <property type="project" value="TreeGrafter"/>
</dbReference>
<protein>
    <recommendedName>
        <fullName evidence="3">Nucleolar protein 12</fullName>
    </recommendedName>
</protein>
<evidence type="ECO:0000313" key="10">
    <source>
        <dbReference type="Proteomes" id="UP000215902"/>
    </source>
</evidence>
<evidence type="ECO:0000313" key="9">
    <source>
        <dbReference type="EMBL" id="PAA57074.1"/>
    </source>
</evidence>
<keyword evidence="5" id="KW-0539">Nucleus</keyword>
<feature type="coiled-coil region" evidence="6">
    <location>
        <begin position="38"/>
        <end position="72"/>
    </location>
</feature>
<dbReference type="PANTHER" id="PTHR14577">
    <property type="entry name" value="NUCLEOLAR PROTEIN 12"/>
    <property type="match status" value="1"/>
</dbReference>
<evidence type="ECO:0000313" key="8">
    <source>
        <dbReference type="EMBL" id="PAA48781.1"/>
    </source>
</evidence>
<keyword evidence="10" id="KW-1185">Reference proteome</keyword>
<name>A0A267E866_9PLAT</name>
<dbReference type="EMBL" id="NIVC01004058">
    <property type="protein sequence ID" value="PAA48781.1"/>
    <property type="molecule type" value="Genomic_DNA"/>
</dbReference>
<evidence type="ECO:0000256" key="3">
    <source>
        <dbReference type="ARBA" id="ARBA00015520"/>
    </source>
</evidence>